<dbReference type="SMART" id="SM00327">
    <property type="entry name" value="VWA"/>
    <property type="match status" value="1"/>
</dbReference>
<dbReference type="PROSITE" id="PS50234">
    <property type="entry name" value="VWFA"/>
    <property type="match status" value="1"/>
</dbReference>
<comment type="caution">
    <text evidence="3">The sequence shown here is derived from an EMBL/GenBank/DDBJ whole genome shotgun (WGS) entry which is preliminary data.</text>
</comment>
<keyword evidence="4" id="KW-1185">Reference proteome</keyword>
<feature type="domain" description="VWFA" evidence="2">
    <location>
        <begin position="60"/>
        <end position="219"/>
    </location>
</feature>
<dbReference type="EMBL" id="MU827785">
    <property type="protein sequence ID" value="KAJ7333869.1"/>
    <property type="molecule type" value="Genomic_DNA"/>
</dbReference>
<evidence type="ECO:0000256" key="1">
    <source>
        <dbReference type="SAM" id="MobiDB-lite"/>
    </source>
</evidence>
<dbReference type="Gene3D" id="3.40.50.410">
    <property type="entry name" value="von Willebrand factor, type A domain"/>
    <property type="match status" value="1"/>
</dbReference>
<feature type="compositionally biased region" description="Low complexity" evidence="1">
    <location>
        <begin position="1"/>
        <end position="21"/>
    </location>
</feature>
<evidence type="ECO:0000259" key="2">
    <source>
        <dbReference type="PROSITE" id="PS50234"/>
    </source>
</evidence>
<protein>
    <recommendedName>
        <fullName evidence="2">VWFA domain-containing protein</fullName>
    </recommendedName>
</protein>
<dbReference type="InterPro" id="IPR036465">
    <property type="entry name" value="vWFA_dom_sf"/>
</dbReference>
<dbReference type="PANTHER" id="PTHR24020:SF20">
    <property type="entry name" value="PH DOMAIN-CONTAINING PROTEIN"/>
    <property type="match status" value="1"/>
</dbReference>
<dbReference type="InterPro" id="IPR002035">
    <property type="entry name" value="VWF_A"/>
</dbReference>
<accession>A0A9W9YCR7</accession>
<dbReference type="Pfam" id="PF00092">
    <property type="entry name" value="VWA"/>
    <property type="match status" value="1"/>
</dbReference>
<feature type="region of interest" description="Disordered" evidence="1">
    <location>
        <begin position="1"/>
        <end position="23"/>
    </location>
</feature>
<reference evidence="3" key="1">
    <citation type="submission" date="2023-01" db="EMBL/GenBank/DDBJ databases">
        <title>Genome assembly of the deep-sea coral Lophelia pertusa.</title>
        <authorList>
            <person name="Herrera S."/>
            <person name="Cordes E."/>
        </authorList>
    </citation>
    <scope>NUCLEOTIDE SEQUENCE</scope>
    <source>
        <strain evidence="3">USNM1676648</strain>
        <tissue evidence="3">Polyp</tissue>
    </source>
</reference>
<sequence length="219" mass="23347">MGGSSSIRTGSSSSGSRTYSGNQMLKQGDQASELATGDAVKENLISRGLLGSGVCRDKVDLAFLVDASGNKDQKGHQHFKTSLAIVKSISSMFVINQLHTHIGFVVFSTNSQVVLNFKTHFDLKSVENAIDGIRYTGGSTNIGAGLRIVKSKLFDLTSRRNVPHILIVLTSGKSTEDVLVPSKALRDSGVTVFCIGIGNMYNVKELDGMATDPDAVTCF</sequence>
<dbReference type="PANTHER" id="PTHR24020">
    <property type="entry name" value="COLLAGEN ALPHA"/>
    <property type="match status" value="1"/>
</dbReference>
<dbReference type="AlphaFoldDB" id="A0A9W9YCR7"/>
<evidence type="ECO:0000313" key="3">
    <source>
        <dbReference type="EMBL" id="KAJ7333869.1"/>
    </source>
</evidence>
<dbReference type="InterPro" id="IPR050525">
    <property type="entry name" value="ECM_Assembly_Org"/>
</dbReference>
<proteinExistence type="predicted"/>
<dbReference type="Proteomes" id="UP001163046">
    <property type="component" value="Unassembled WGS sequence"/>
</dbReference>
<evidence type="ECO:0000313" key="4">
    <source>
        <dbReference type="Proteomes" id="UP001163046"/>
    </source>
</evidence>
<gene>
    <name evidence="3" type="ORF">OS493_015962</name>
</gene>
<organism evidence="3 4">
    <name type="scientific">Desmophyllum pertusum</name>
    <dbReference type="NCBI Taxonomy" id="174260"/>
    <lineage>
        <taxon>Eukaryota</taxon>
        <taxon>Metazoa</taxon>
        <taxon>Cnidaria</taxon>
        <taxon>Anthozoa</taxon>
        <taxon>Hexacorallia</taxon>
        <taxon>Scleractinia</taxon>
        <taxon>Caryophylliina</taxon>
        <taxon>Caryophylliidae</taxon>
        <taxon>Desmophyllum</taxon>
    </lineage>
</organism>
<dbReference type="SUPFAM" id="SSF53300">
    <property type="entry name" value="vWA-like"/>
    <property type="match status" value="1"/>
</dbReference>
<dbReference type="OrthoDB" id="6132182at2759"/>
<name>A0A9W9YCR7_9CNID</name>